<keyword evidence="13 16" id="KW-0119">Carbohydrate metabolism</keyword>
<evidence type="ECO:0000256" key="8">
    <source>
        <dbReference type="ARBA" id="ARBA00022729"/>
    </source>
</evidence>
<dbReference type="Pfam" id="PF00128">
    <property type="entry name" value="Alpha-amylase"/>
    <property type="match status" value="1"/>
</dbReference>
<feature type="chain" id="PRO_5013153669" description="Alpha-amylase" evidence="17">
    <location>
        <begin position="18"/>
        <end position="494"/>
    </location>
</feature>
<reference evidence="20 21" key="1">
    <citation type="submission" date="2015-04" db="EMBL/GenBank/DDBJ databases">
        <authorList>
            <person name="Syromyatnikov M.Y."/>
            <person name="Popov V.N."/>
        </authorList>
    </citation>
    <scope>NUCLEOTIDE SEQUENCE [LARGE SCALE GENOMIC DNA]</scope>
</reference>
<dbReference type="CDD" id="cd11317">
    <property type="entry name" value="AmyAc_bac_euk_AmyA"/>
    <property type="match status" value="1"/>
</dbReference>
<comment type="similarity">
    <text evidence="4 15">Belongs to the glycosyl hydrolase 13 family.</text>
</comment>
<evidence type="ECO:0000256" key="13">
    <source>
        <dbReference type="ARBA" id="ARBA00023277"/>
    </source>
</evidence>
<dbReference type="AlphaFoldDB" id="A0A1J1HUA0"/>
<keyword evidence="11" id="KW-1015">Disulfide bond</keyword>
<evidence type="ECO:0000256" key="15">
    <source>
        <dbReference type="RuleBase" id="RU003615"/>
    </source>
</evidence>
<keyword evidence="21" id="KW-1185">Reference proteome</keyword>
<dbReference type="InterPro" id="IPR013780">
    <property type="entry name" value="Glyco_hydro_b"/>
</dbReference>
<dbReference type="Gene3D" id="3.20.20.80">
    <property type="entry name" value="Glycosidases"/>
    <property type="match status" value="1"/>
</dbReference>
<name>A0A1J1HUA0_9DIPT</name>
<dbReference type="SUPFAM" id="SSF51011">
    <property type="entry name" value="Glycosyl hydrolase domain"/>
    <property type="match status" value="1"/>
</dbReference>
<feature type="domain" description="Alpha-amylase C-terminal" evidence="18">
    <location>
        <begin position="404"/>
        <end position="493"/>
    </location>
</feature>
<dbReference type="EMBL" id="CVRI01000014">
    <property type="protein sequence ID" value="CRK89729.1"/>
    <property type="molecule type" value="Genomic_DNA"/>
</dbReference>
<evidence type="ECO:0000256" key="17">
    <source>
        <dbReference type="SAM" id="SignalP"/>
    </source>
</evidence>
<sequence length="494" mass="55465">MKLVVVILLALSSFVTAQWDPQWLSSRSAMVHLFEWKWSDIARECENYLAPNGFGGVQISPPTENTAIVLDWLSTKRPWWERYQPISYKLETRSGNEAAFADMTRRCNAVGVRIYPDILLNHMSATSGPGTGSSVGSANSSYLNFPSVPFTTEHFNPYCSLDWNSQTSIRDCWLIGLPDLNLKHQHVRDKQVELLNHLIDLGVAGFRFDAMKHMWPEDLEYILSRMKNLNVNYGFAANTRPFVVGEVIQGDGIVYSHYTHLGAVTVFEASRTLGQSIRGHASVNELKDFGRWYGAASHESLIFVDNHDNQRDGGLPLTNHNEPRIYKAATAFNLAFDFGIPRLMSSFYFTHRDQGPPTDGNLNIISPSFDSNGQCNNGWVCEHRWPAIRNMIAFRNAVKGTSVEHWWDGWSQIGFARGNRGYFVLNSRDNGDGLYERLYTGLSAGTYCDMATGEKVGNSCTGKSVVVGGDGYAQFDLERGSQEQFMAIHVDARL</sequence>
<evidence type="ECO:0000313" key="21">
    <source>
        <dbReference type="Proteomes" id="UP000183832"/>
    </source>
</evidence>
<organism evidence="20 21">
    <name type="scientific">Clunio marinus</name>
    <dbReference type="NCBI Taxonomy" id="568069"/>
    <lineage>
        <taxon>Eukaryota</taxon>
        <taxon>Metazoa</taxon>
        <taxon>Ecdysozoa</taxon>
        <taxon>Arthropoda</taxon>
        <taxon>Hexapoda</taxon>
        <taxon>Insecta</taxon>
        <taxon>Pterygota</taxon>
        <taxon>Neoptera</taxon>
        <taxon>Endopterygota</taxon>
        <taxon>Diptera</taxon>
        <taxon>Nematocera</taxon>
        <taxon>Chironomoidea</taxon>
        <taxon>Chironomidae</taxon>
        <taxon>Clunio</taxon>
    </lineage>
</organism>
<keyword evidence="12" id="KW-0868">Chloride</keyword>
<dbReference type="SMART" id="SM00642">
    <property type="entry name" value="Aamy"/>
    <property type="match status" value="1"/>
</dbReference>
<proteinExistence type="inferred from homology"/>
<comment type="subunit">
    <text evidence="5">Monomer.</text>
</comment>
<evidence type="ECO:0000259" key="19">
    <source>
        <dbReference type="SMART" id="SM00642"/>
    </source>
</evidence>
<dbReference type="GO" id="GO:0046872">
    <property type="term" value="F:metal ion binding"/>
    <property type="evidence" value="ECO:0007669"/>
    <property type="project" value="UniProtKB-KW"/>
</dbReference>
<evidence type="ECO:0000256" key="14">
    <source>
        <dbReference type="ARBA" id="ARBA00023295"/>
    </source>
</evidence>
<evidence type="ECO:0000313" key="20">
    <source>
        <dbReference type="EMBL" id="CRK89729.1"/>
    </source>
</evidence>
<gene>
    <name evidence="20" type="primary">similar to Alpha-amylase A</name>
    <name evidence="20" type="ORF">CLUMA_CG003437</name>
</gene>
<feature type="domain" description="Glycosyl hydrolase family 13 catalytic" evidence="19">
    <location>
        <begin position="28"/>
        <end position="395"/>
    </location>
</feature>
<evidence type="ECO:0000256" key="4">
    <source>
        <dbReference type="ARBA" id="ARBA00008061"/>
    </source>
</evidence>
<comment type="cofactor">
    <cofactor evidence="2">
        <name>Ca(2+)</name>
        <dbReference type="ChEBI" id="CHEBI:29108"/>
    </cofactor>
</comment>
<dbReference type="InterPro" id="IPR017853">
    <property type="entry name" value="GH"/>
</dbReference>
<dbReference type="GO" id="GO:0005975">
    <property type="term" value="P:carbohydrate metabolic process"/>
    <property type="evidence" value="ECO:0007669"/>
    <property type="project" value="InterPro"/>
</dbReference>
<dbReference type="Gene3D" id="2.60.40.1180">
    <property type="entry name" value="Golgi alpha-mannosidase II"/>
    <property type="match status" value="1"/>
</dbReference>
<evidence type="ECO:0000256" key="6">
    <source>
        <dbReference type="ARBA" id="ARBA00012595"/>
    </source>
</evidence>
<dbReference type="InterPro" id="IPR031319">
    <property type="entry name" value="A-amylase_C"/>
</dbReference>
<comment type="cofactor">
    <cofactor evidence="3">
        <name>chloride</name>
        <dbReference type="ChEBI" id="CHEBI:17996"/>
    </cofactor>
</comment>
<protein>
    <recommendedName>
        <fullName evidence="6 16">Alpha-amylase</fullName>
        <ecNumber evidence="6 16">3.2.1.1</ecNumber>
    </recommendedName>
</protein>
<evidence type="ECO:0000256" key="3">
    <source>
        <dbReference type="ARBA" id="ARBA00001923"/>
    </source>
</evidence>
<dbReference type="InterPro" id="IPR006048">
    <property type="entry name" value="A-amylase/branching_C"/>
</dbReference>
<dbReference type="InterPro" id="IPR006047">
    <property type="entry name" value="GH13_cat_dom"/>
</dbReference>
<comment type="catalytic activity">
    <reaction evidence="1 16">
        <text>Endohydrolysis of (1-&gt;4)-alpha-D-glucosidic linkages in polysaccharides containing three or more (1-&gt;4)-alpha-linked D-glucose units.</text>
        <dbReference type="EC" id="3.2.1.1"/>
    </reaction>
</comment>
<dbReference type="EC" id="3.2.1.1" evidence="6 16"/>
<evidence type="ECO:0000256" key="2">
    <source>
        <dbReference type="ARBA" id="ARBA00001913"/>
    </source>
</evidence>
<dbReference type="SUPFAM" id="SSF51445">
    <property type="entry name" value="(Trans)glycosidases"/>
    <property type="match status" value="1"/>
</dbReference>
<dbReference type="GO" id="GO:0004556">
    <property type="term" value="F:alpha-amylase activity"/>
    <property type="evidence" value="ECO:0007669"/>
    <property type="project" value="UniProtKB-UniRule"/>
</dbReference>
<evidence type="ECO:0000256" key="11">
    <source>
        <dbReference type="ARBA" id="ARBA00023157"/>
    </source>
</evidence>
<keyword evidence="9 16" id="KW-0378">Hydrolase</keyword>
<evidence type="ECO:0000256" key="5">
    <source>
        <dbReference type="ARBA" id="ARBA00011245"/>
    </source>
</evidence>
<evidence type="ECO:0000256" key="16">
    <source>
        <dbReference type="RuleBase" id="RU361134"/>
    </source>
</evidence>
<keyword evidence="10" id="KW-0106">Calcium</keyword>
<evidence type="ECO:0000256" key="10">
    <source>
        <dbReference type="ARBA" id="ARBA00022837"/>
    </source>
</evidence>
<dbReference type="PRINTS" id="PR00110">
    <property type="entry name" value="ALPHAAMYLASE"/>
</dbReference>
<keyword evidence="7" id="KW-0479">Metal-binding</keyword>
<keyword evidence="14 16" id="KW-0326">Glycosidase</keyword>
<dbReference type="Pfam" id="PF02806">
    <property type="entry name" value="Alpha-amylase_C"/>
    <property type="match status" value="1"/>
</dbReference>
<dbReference type="PANTHER" id="PTHR43447">
    <property type="entry name" value="ALPHA-AMYLASE"/>
    <property type="match status" value="1"/>
</dbReference>
<accession>A0A1J1HUA0</accession>
<evidence type="ECO:0000256" key="7">
    <source>
        <dbReference type="ARBA" id="ARBA00022723"/>
    </source>
</evidence>
<feature type="signal peptide" evidence="17">
    <location>
        <begin position="1"/>
        <end position="17"/>
    </location>
</feature>
<dbReference type="InterPro" id="IPR006046">
    <property type="entry name" value="Alpha_amylase"/>
</dbReference>
<evidence type="ECO:0000256" key="12">
    <source>
        <dbReference type="ARBA" id="ARBA00023214"/>
    </source>
</evidence>
<dbReference type="OrthoDB" id="550577at2759"/>
<keyword evidence="8 17" id="KW-0732">Signal</keyword>
<evidence type="ECO:0000256" key="1">
    <source>
        <dbReference type="ARBA" id="ARBA00000548"/>
    </source>
</evidence>
<dbReference type="STRING" id="568069.A0A1J1HUA0"/>
<dbReference type="Proteomes" id="UP000183832">
    <property type="component" value="Unassembled WGS sequence"/>
</dbReference>
<evidence type="ECO:0000259" key="18">
    <source>
        <dbReference type="SMART" id="SM00632"/>
    </source>
</evidence>
<evidence type="ECO:0000256" key="9">
    <source>
        <dbReference type="ARBA" id="ARBA00022801"/>
    </source>
</evidence>
<dbReference type="SMART" id="SM00632">
    <property type="entry name" value="Aamy_C"/>
    <property type="match status" value="1"/>
</dbReference>